<organism evidence="2 3">
    <name type="scientific">Roseibacillus persicicus</name>
    <dbReference type="NCBI Taxonomy" id="454148"/>
    <lineage>
        <taxon>Bacteria</taxon>
        <taxon>Pseudomonadati</taxon>
        <taxon>Verrucomicrobiota</taxon>
        <taxon>Verrucomicrobiia</taxon>
        <taxon>Verrucomicrobiales</taxon>
        <taxon>Verrucomicrobiaceae</taxon>
        <taxon>Roseibacillus</taxon>
    </lineage>
</organism>
<comment type="caution">
    <text evidence="2">The sequence shown here is derived from an EMBL/GenBank/DDBJ whole genome shotgun (WGS) entry which is preliminary data.</text>
</comment>
<reference evidence="2" key="1">
    <citation type="journal article" date="2014" name="Int. J. Syst. Evol. Microbiol.">
        <title>Complete genome sequence of Corynebacterium casei LMG S-19264T (=DSM 44701T), isolated from a smear-ripened cheese.</title>
        <authorList>
            <consortium name="US DOE Joint Genome Institute (JGI-PGF)"/>
            <person name="Walter F."/>
            <person name="Albersmeier A."/>
            <person name="Kalinowski J."/>
            <person name="Ruckert C."/>
        </authorList>
    </citation>
    <scope>NUCLEOTIDE SEQUENCE</scope>
    <source>
        <strain evidence="2">KCTC 12988</strain>
    </source>
</reference>
<sequence length="421" mass="45782">MKLRSLALLAISAASAADLSPTLEVLPLNSTLSDVTIPRFDENSNRVAYLKADLMEILADGPPVNDHQPIMVDCTGIKLRMETDQVGGSIAVDMERARYRMTPGVLTVQEKITATSPQFHLKGNGGVFHLDTQRGFLFGPVECLIFPEAKLEASTMNSAPFALLAATQLIAAEPIINPPTQEELLRIEKLALPTQPKVTADELKTSQSITEIEQESKAADGKFTDFAEKVESKSLNLLIQNPPQGNAAKAAKPPLPNPDLTINCDGGCFFDGNENLLVLLRNVIVKEERFTLTANKEIKVFFIVAPEEEAKEGEDKKDPSLNITDIKSLVATGGVNFSGVDKNGNPVEASAATAFYDDKLKTLILKDGKPTFWFKKEKLEVQLQAEDDTAFVRIEFSDDGLKASTSETGWKAGAIGLPNKR</sequence>
<keyword evidence="1" id="KW-0732">Signal</keyword>
<proteinExistence type="predicted"/>
<name>A0A918TEF4_9BACT</name>
<evidence type="ECO:0008006" key="4">
    <source>
        <dbReference type="Google" id="ProtNLM"/>
    </source>
</evidence>
<reference evidence="2" key="2">
    <citation type="submission" date="2020-09" db="EMBL/GenBank/DDBJ databases">
        <authorList>
            <person name="Sun Q."/>
            <person name="Kim S."/>
        </authorList>
    </citation>
    <scope>NUCLEOTIDE SEQUENCE</scope>
    <source>
        <strain evidence="2">KCTC 12988</strain>
    </source>
</reference>
<dbReference type="AlphaFoldDB" id="A0A918TEF4"/>
<dbReference type="Gene3D" id="2.60.450.10">
    <property type="entry name" value="Lipopolysaccharide (LPS) transport protein A like domain"/>
    <property type="match status" value="1"/>
</dbReference>
<gene>
    <name evidence="2" type="ORF">GCM10007100_01770</name>
</gene>
<protein>
    <recommendedName>
        <fullName evidence="4">Organic solvent tolerance-like N-terminal domain-containing protein</fullName>
    </recommendedName>
</protein>
<feature type="chain" id="PRO_5037643150" description="Organic solvent tolerance-like N-terminal domain-containing protein" evidence="1">
    <location>
        <begin position="17"/>
        <end position="421"/>
    </location>
</feature>
<dbReference type="Proteomes" id="UP000644507">
    <property type="component" value="Unassembled WGS sequence"/>
</dbReference>
<dbReference type="RefSeq" id="WP_189566450.1">
    <property type="nucleotide sequence ID" value="NZ_BMXI01000001.1"/>
</dbReference>
<dbReference type="EMBL" id="BMXI01000001">
    <property type="protein sequence ID" value="GHC40844.1"/>
    <property type="molecule type" value="Genomic_DNA"/>
</dbReference>
<feature type="signal peptide" evidence="1">
    <location>
        <begin position="1"/>
        <end position="16"/>
    </location>
</feature>
<accession>A0A918TEF4</accession>
<evidence type="ECO:0000313" key="3">
    <source>
        <dbReference type="Proteomes" id="UP000644507"/>
    </source>
</evidence>
<evidence type="ECO:0000256" key="1">
    <source>
        <dbReference type="SAM" id="SignalP"/>
    </source>
</evidence>
<evidence type="ECO:0000313" key="2">
    <source>
        <dbReference type="EMBL" id="GHC40844.1"/>
    </source>
</evidence>
<keyword evidence="3" id="KW-1185">Reference proteome</keyword>